<dbReference type="GO" id="GO:0004845">
    <property type="term" value="F:uracil phosphoribosyltransferase activity"/>
    <property type="evidence" value="ECO:0007669"/>
    <property type="project" value="UniProtKB-EC"/>
</dbReference>
<dbReference type="AlphaFoldDB" id="A0A6D2G6S5"/>
<gene>
    <name evidence="1" type="primary">upp_1</name>
    <name evidence="1" type="ORF">NCTC5773_01439</name>
</gene>
<proteinExistence type="predicted"/>
<protein>
    <submittedName>
        <fullName evidence="1">Uracil phosphoribosyltransferase</fullName>
        <ecNumber evidence="1">2.4.2.9</ecNumber>
    </submittedName>
</protein>
<keyword evidence="1" id="KW-0328">Glycosyltransferase</keyword>
<name>A0A6D2G6S5_SALER</name>
<dbReference type="EMBL" id="LR134141">
    <property type="protein sequence ID" value="VEA01420.1"/>
    <property type="molecule type" value="Genomic_DNA"/>
</dbReference>
<evidence type="ECO:0000313" key="1">
    <source>
        <dbReference type="EMBL" id="VEA01420.1"/>
    </source>
</evidence>
<accession>A0A6D2G6S5</accession>
<keyword evidence="1" id="KW-0808">Transferase</keyword>
<evidence type="ECO:0000313" key="2">
    <source>
        <dbReference type="Proteomes" id="UP000267858"/>
    </source>
</evidence>
<dbReference type="EC" id="2.4.2.9" evidence="1"/>
<sequence length="41" mass="4926">MKIVEVKHPLVKHKLGLMRENDISTKRFRELRLRSRQPADV</sequence>
<dbReference type="Proteomes" id="UP000267858">
    <property type="component" value="Chromosome"/>
</dbReference>
<reference evidence="1 2" key="1">
    <citation type="submission" date="2018-12" db="EMBL/GenBank/DDBJ databases">
        <authorList>
            <consortium name="Pathogen Informatics"/>
        </authorList>
    </citation>
    <scope>NUCLEOTIDE SEQUENCE [LARGE SCALE GENOMIC DNA]</scope>
    <source>
        <strain evidence="1 2">NCTC5773</strain>
    </source>
</reference>
<organism evidence="1 2">
    <name type="scientific">Salmonella enterica subsp. salamae</name>
    <dbReference type="NCBI Taxonomy" id="59202"/>
    <lineage>
        <taxon>Bacteria</taxon>
        <taxon>Pseudomonadati</taxon>
        <taxon>Pseudomonadota</taxon>
        <taxon>Gammaproteobacteria</taxon>
        <taxon>Enterobacterales</taxon>
        <taxon>Enterobacteriaceae</taxon>
        <taxon>Salmonella</taxon>
    </lineage>
</organism>